<dbReference type="OrthoDB" id="4808at2157"/>
<evidence type="ECO:0000313" key="2">
    <source>
        <dbReference type="EMBL" id="GBH33227.1"/>
    </source>
</evidence>
<dbReference type="EMBL" id="BGKI01000001">
    <property type="protein sequence ID" value="GBH33227.1"/>
    <property type="molecule type" value="Genomic_DNA"/>
</dbReference>
<name>A0A2S2KNT8_9ARCH</name>
<keyword evidence="1" id="KW-0812">Transmembrane</keyword>
<keyword evidence="1" id="KW-0472">Membrane</keyword>
<dbReference type="GeneID" id="76209344"/>
<feature type="transmembrane region" description="Helical" evidence="1">
    <location>
        <begin position="6"/>
        <end position="30"/>
    </location>
</feature>
<organism evidence="2 3">
    <name type="scientific">Nitrosopumilus zosterae</name>
    <dbReference type="NCBI Taxonomy" id="718286"/>
    <lineage>
        <taxon>Archaea</taxon>
        <taxon>Nitrososphaerota</taxon>
        <taxon>Nitrososphaeria</taxon>
        <taxon>Nitrosopumilales</taxon>
        <taxon>Nitrosopumilaceae</taxon>
        <taxon>Nitrosopumilus</taxon>
    </lineage>
</organism>
<protein>
    <submittedName>
        <fullName evidence="2">Uncharacterized protein</fullName>
    </submittedName>
</protein>
<reference evidence="2 3" key="1">
    <citation type="submission" date="2018-05" db="EMBL/GenBank/DDBJ databases">
        <title>genome sequencing of Nitrosopumilus sp. NM25.</title>
        <authorList>
            <person name="Mori K."/>
            <person name="Nakagawa T."/>
        </authorList>
    </citation>
    <scope>NUCLEOTIDE SEQUENCE [LARGE SCALE GENOMIC DNA]</scope>
    <source>
        <strain evidence="2 3">NM25</strain>
    </source>
</reference>
<dbReference type="Proteomes" id="UP000245829">
    <property type="component" value="Unassembled WGS sequence"/>
</dbReference>
<gene>
    <name evidence="2" type="ORF">NZNM25_00180</name>
</gene>
<accession>A0A2S2KNT8</accession>
<proteinExistence type="predicted"/>
<dbReference type="AlphaFoldDB" id="A0A2S2KNT8"/>
<keyword evidence="3" id="KW-1185">Reference proteome</keyword>
<sequence length="122" mass="14109">MNPMFGFTIGGLMMIAVIMVIAFSIIGSFTSVSSEKSLVKEVNSALNMDEPKMCLKFDNPQECIGNFAYMKRSPQICLDYLEEENQYECLSKFFRKFQDRVCNYVSADFYDKCTIEAQKWKQ</sequence>
<keyword evidence="1" id="KW-1133">Transmembrane helix</keyword>
<comment type="caution">
    <text evidence="2">The sequence shown here is derived from an EMBL/GenBank/DDBJ whole genome shotgun (WGS) entry which is preliminary data.</text>
</comment>
<dbReference type="RefSeq" id="WP_109875901.1">
    <property type="nucleotide sequence ID" value="NZ_AP026695.1"/>
</dbReference>
<evidence type="ECO:0000313" key="3">
    <source>
        <dbReference type="Proteomes" id="UP000245829"/>
    </source>
</evidence>
<evidence type="ECO:0000256" key="1">
    <source>
        <dbReference type="SAM" id="Phobius"/>
    </source>
</evidence>